<evidence type="ECO:0000259" key="1">
    <source>
        <dbReference type="Pfam" id="PF00723"/>
    </source>
</evidence>
<dbReference type="InterPro" id="IPR008928">
    <property type="entry name" value="6-hairpin_glycosidase_sf"/>
</dbReference>
<dbReference type="Gene3D" id="1.50.10.10">
    <property type="match status" value="1"/>
</dbReference>
<dbReference type="AlphaFoldDB" id="R4PZI9"/>
<dbReference type="EMBL" id="CP005957">
    <property type="protein sequence ID" value="AGL62676.1"/>
    <property type="molecule type" value="Genomic_DNA"/>
</dbReference>
<dbReference type="PANTHER" id="PTHR31616:SF13">
    <property type="entry name" value="GLUCAN 1,4-ALPHA-GLUCOSIDASE"/>
    <property type="match status" value="1"/>
</dbReference>
<keyword evidence="3" id="KW-1185">Reference proteome</keyword>
<protein>
    <submittedName>
        <fullName evidence="2">Putative Glycoside hydrolase 15-related protein</fullName>
    </submittedName>
</protein>
<dbReference type="Proteomes" id="UP000013893">
    <property type="component" value="Chromosome"/>
</dbReference>
<accession>R4PZI9</accession>
<dbReference type="RefSeq" id="WP_015642126.1">
    <property type="nucleotide sequence ID" value="NC_021219.1"/>
</dbReference>
<keyword evidence="2" id="KW-0378">Hydrolase</keyword>
<dbReference type="GO" id="GO:0004553">
    <property type="term" value="F:hydrolase activity, hydrolyzing O-glycosyl compounds"/>
    <property type="evidence" value="ECO:0007669"/>
    <property type="project" value="TreeGrafter"/>
</dbReference>
<dbReference type="PANTHER" id="PTHR31616">
    <property type="entry name" value="TREHALASE"/>
    <property type="match status" value="1"/>
</dbReference>
<evidence type="ECO:0000313" key="2">
    <source>
        <dbReference type="EMBL" id="AGL62676.1"/>
    </source>
</evidence>
<dbReference type="Pfam" id="PF00723">
    <property type="entry name" value="Glyco_hydro_15"/>
    <property type="match status" value="1"/>
</dbReference>
<sequence length="650" mass="74308">MARPIVLSNGELHVGINKYALVHDFYYPYVGLENHAAGRSLRHHVGIWADGTISWLDDDTWEFDYSYPHQALIGHIVARNHTLGIILEFDDTVDAEMSVFMRNVHIINMRETVRDLRLFFHQAFVIGDSRSNTDTAQYLPDADAILHYRGRRAFIVSAQDDNHAVFDQYSIGLFDIEGREGTFRDADDGELSMCPVEHGRVDSTIRFKLDLQPHSSLRVHYWIACGSSTREALYIHRQVAKQGINARLDRTNKWWHEWLKPAKATAEKIDAAHRDMFIKSVMLVKSHIDKRGAVIASTDTAMLNYWRDAYGYCWPRDGAYALWPLIRMGYKDEAYRFFEFCRRGLSSGGYLMHKYRADGALGSSWHPYVHEHGVVAPPIQEDETALTLFVFSQYYHLHEDENLLKEFYEPMILPMANFLASYIDTRTGLPKPTYDLWEETFITSTYTTAVVYAALQAAADLAEKRDDADSVVAWRAAADDIRLAAVKHLYNADVGVFRKGLIVNEADEVVYNETIDLSSFFGSFMFGLFAVDSDEVSQSAKTIQRVFGLDQAHPGVPRYQNDNYRRAHAETPGNLWFVTSLWMAQYYLETSLPDEAMNVLNWVRDSAWATGVMTEQLDPLTHREVSIAPLTWSQAEYLSTLLDTIPEAVV</sequence>
<dbReference type="SUPFAM" id="SSF48208">
    <property type="entry name" value="Six-hairpin glycosidases"/>
    <property type="match status" value="1"/>
</dbReference>
<dbReference type="GO" id="GO:0005975">
    <property type="term" value="P:carbohydrate metabolic process"/>
    <property type="evidence" value="ECO:0007669"/>
    <property type="project" value="InterPro"/>
</dbReference>
<dbReference type="OrthoDB" id="3902805at2"/>
<dbReference type="InterPro" id="IPR037018">
    <property type="entry name" value="GH65_N"/>
</dbReference>
<dbReference type="InterPro" id="IPR012341">
    <property type="entry name" value="6hp_glycosidase-like_sf"/>
</dbReference>
<dbReference type="InterPro" id="IPR011613">
    <property type="entry name" value="GH15-like"/>
</dbReference>
<feature type="domain" description="GH15-like" evidence="1">
    <location>
        <begin position="273"/>
        <end position="589"/>
    </location>
</feature>
<dbReference type="KEGG" id="saal:L336_0977"/>
<evidence type="ECO:0000313" key="3">
    <source>
        <dbReference type="Proteomes" id="UP000013893"/>
    </source>
</evidence>
<name>R4PZI9_9BACT</name>
<gene>
    <name evidence="2" type="ORF">L336_0977</name>
</gene>
<proteinExistence type="predicted"/>
<organism evidence="2 3">
    <name type="scientific">Candidatus Saccharimonas aalborgensis</name>
    <dbReference type="NCBI Taxonomy" id="1332188"/>
    <lineage>
        <taxon>Bacteria</taxon>
        <taxon>Candidatus Saccharimonadota</taxon>
        <taxon>Candidatus Saccharimonadia</taxon>
        <taxon>Candidatus Saccharimonadales</taxon>
        <taxon>Candidatus Saccharimonadaceae</taxon>
        <taxon>Candidatus Saccharimonas</taxon>
    </lineage>
</organism>
<dbReference type="HOGENOM" id="CLU_028187_0_0_0"/>
<reference evidence="2 3" key="1">
    <citation type="journal article" date="2013" name="Nat. Biotechnol.">
        <title>Genome sequences of rare, uncultured bacteria obtained by differential coverage binning of multiple metagenomes.</title>
        <authorList>
            <person name="Albertsen M."/>
            <person name="Hugenholtz P."/>
            <person name="Skarshewski A."/>
            <person name="Nielsen K.L."/>
            <person name="Tyson G.W."/>
            <person name="Nielsen P.H."/>
        </authorList>
    </citation>
    <scope>NUCLEOTIDE SEQUENCE [LARGE SCALE GENOMIC DNA]</scope>
    <source>
        <strain evidence="2">TM71</strain>
    </source>
</reference>
<dbReference type="Gene3D" id="2.70.98.40">
    <property type="entry name" value="Glycoside hydrolase, family 65, N-terminal domain"/>
    <property type="match status" value="1"/>
</dbReference>
<dbReference type="STRING" id="1332188.L336_0977"/>